<organism evidence="4 5">
    <name type="scientific">Microseira wollei NIES-4236</name>
    <dbReference type="NCBI Taxonomy" id="2530354"/>
    <lineage>
        <taxon>Bacteria</taxon>
        <taxon>Bacillati</taxon>
        <taxon>Cyanobacteriota</taxon>
        <taxon>Cyanophyceae</taxon>
        <taxon>Oscillatoriophycideae</taxon>
        <taxon>Aerosakkonematales</taxon>
        <taxon>Aerosakkonemataceae</taxon>
        <taxon>Microseira</taxon>
    </lineage>
</organism>
<name>A0AAV3XFX2_9CYAN</name>
<evidence type="ECO:0000256" key="1">
    <source>
        <dbReference type="ARBA" id="ARBA00022801"/>
    </source>
</evidence>
<dbReference type="Proteomes" id="UP001050975">
    <property type="component" value="Unassembled WGS sequence"/>
</dbReference>
<feature type="region of interest" description="Disordered" evidence="2">
    <location>
        <begin position="66"/>
        <end position="87"/>
    </location>
</feature>
<dbReference type="SUPFAM" id="SSF53474">
    <property type="entry name" value="alpha/beta-Hydrolases"/>
    <property type="match status" value="1"/>
</dbReference>
<dbReference type="GO" id="GO:0016020">
    <property type="term" value="C:membrane"/>
    <property type="evidence" value="ECO:0007669"/>
    <property type="project" value="TreeGrafter"/>
</dbReference>
<protein>
    <recommendedName>
        <fullName evidence="3">AB hydrolase-1 domain-containing protein</fullName>
    </recommendedName>
</protein>
<reference evidence="4" key="1">
    <citation type="submission" date="2019-10" db="EMBL/GenBank/DDBJ databases">
        <title>Draft genome sequece of Microseira wollei NIES-4236.</title>
        <authorList>
            <person name="Yamaguchi H."/>
            <person name="Suzuki S."/>
            <person name="Kawachi M."/>
        </authorList>
    </citation>
    <scope>NUCLEOTIDE SEQUENCE</scope>
    <source>
        <strain evidence="4">NIES-4236</strain>
    </source>
</reference>
<dbReference type="PANTHER" id="PTHR43798">
    <property type="entry name" value="MONOACYLGLYCEROL LIPASE"/>
    <property type="match status" value="1"/>
</dbReference>
<keyword evidence="5" id="KW-1185">Reference proteome</keyword>
<proteinExistence type="predicted"/>
<dbReference type="Gene3D" id="3.40.50.1820">
    <property type="entry name" value="alpha/beta hydrolase"/>
    <property type="match status" value="1"/>
</dbReference>
<dbReference type="InterPro" id="IPR029058">
    <property type="entry name" value="AB_hydrolase_fold"/>
</dbReference>
<dbReference type="GO" id="GO:0016787">
    <property type="term" value="F:hydrolase activity"/>
    <property type="evidence" value="ECO:0007669"/>
    <property type="project" value="UniProtKB-KW"/>
</dbReference>
<dbReference type="PANTHER" id="PTHR43798:SF31">
    <property type="entry name" value="AB HYDROLASE SUPERFAMILY PROTEIN YCLE"/>
    <property type="match status" value="1"/>
</dbReference>
<dbReference type="Pfam" id="PF00561">
    <property type="entry name" value="Abhydrolase_1"/>
    <property type="match status" value="1"/>
</dbReference>
<dbReference type="AlphaFoldDB" id="A0AAV3XFX2"/>
<evidence type="ECO:0000259" key="3">
    <source>
        <dbReference type="Pfam" id="PF00561"/>
    </source>
</evidence>
<evidence type="ECO:0000256" key="2">
    <source>
        <dbReference type="SAM" id="MobiDB-lite"/>
    </source>
</evidence>
<dbReference type="EMBL" id="BLAY01000137">
    <property type="protein sequence ID" value="GET41852.1"/>
    <property type="molecule type" value="Genomic_DNA"/>
</dbReference>
<sequence>MPYISVRGVDHYYEWIRSENQTEAKPVMVFVHGWGGSARYWESTAKALVNWFDCLLYDMRGFGRSTQGNGETRTISDTESVTQAESQLVKDTPKTAAELTYELESFADDLAALLDKLNLNRVYINAHSMGASVATFFINRYPEKVERAILTCSGIFEYDEKAFAAFHKFGGYVVKFRPRWLQKIPFADKFFMARFLHRPLPSVISKAFLEDFLLADYDAALGTIFTSVSKQAAEVMPQEFAQITVPTLIVSGEYDQIIPAVMGRQAAELNERVEYALIRNTAHFPMLEDAETYLKRVQEFLGVNCHFVVK</sequence>
<feature type="compositionally biased region" description="Polar residues" evidence="2">
    <location>
        <begin position="66"/>
        <end position="86"/>
    </location>
</feature>
<dbReference type="InterPro" id="IPR000073">
    <property type="entry name" value="AB_hydrolase_1"/>
</dbReference>
<accession>A0AAV3XFX2</accession>
<evidence type="ECO:0000313" key="4">
    <source>
        <dbReference type="EMBL" id="GET41852.1"/>
    </source>
</evidence>
<keyword evidence="1" id="KW-0378">Hydrolase</keyword>
<feature type="domain" description="AB hydrolase-1" evidence="3">
    <location>
        <begin position="26"/>
        <end position="289"/>
    </location>
</feature>
<dbReference type="InterPro" id="IPR050266">
    <property type="entry name" value="AB_hydrolase_sf"/>
</dbReference>
<gene>
    <name evidence="4" type="ORF">MiSe_66660</name>
</gene>
<dbReference type="RefSeq" id="WP_226588522.1">
    <property type="nucleotide sequence ID" value="NZ_BLAY01000137.1"/>
</dbReference>
<comment type="caution">
    <text evidence="4">The sequence shown here is derived from an EMBL/GenBank/DDBJ whole genome shotgun (WGS) entry which is preliminary data.</text>
</comment>
<evidence type="ECO:0000313" key="5">
    <source>
        <dbReference type="Proteomes" id="UP001050975"/>
    </source>
</evidence>